<dbReference type="AlphaFoldDB" id="A0A3N0GRV8"/>
<dbReference type="Proteomes" id="UP000279994">
    <property type="component" value="Unassembled WGS sequence"/>
</dbReference>
<dbReference type="OrthoDB" id="7838135at2"/>
<dbReference type="InterPro" id="IPR019587">
    <property type="entry name" value="Polyketide_cyclase/dehydratase"/>
</dbReference>
<evidence type="ECO:0000313" key="2">
    <source>
        <dbReference type="Proteomes" id="UP000279994"/>
    </source>
</evidence>
<protein>
    <submittedName>
        <fullName evidence="1">SRPBCC family protein</fullName>
    </submittedName>
</protein>
<proteinExistence type="predicted"/>
<reference evidence="1 2" key="1">
    <citation type="submission" date="2018-11" db="EMBL/GenBank/DDBJ databases">
        <authorList>
            <person name="Li F."/>
        </authorList>
    </citation>
    <scope>NUCLEOTIDE SEQUENCE [LARGE SCALE GENOMIC DNA]</scope>
    <source>
        <strain evidence="1 2">Gsoil 818</strain>
    </source>
</reference>
<dbReference type="EMBL" id="RJSF01000036">
    <property type="protein sequence ID" value="RNM14916.1"/>
    <property type="molecule type" value="Genomic_DNA"/>
</dbReference>
<keyword evidence="2" id="KW-1185">Reference proteome</keyword>
<organism evidence="1 2">
    <name type="scientific">Nocardioides pocheonensis</name>
    <dbReference type="NCBI Taxonomy" id="661485"/>
    <lineage>
        <taxon>Bacteria</taxon>
        <taxon>Bacillati</taxon>
        <taxon>Actinomycetota</taxon>
        <taxon>Actinomycetes</taxon>
        <taxon>Propionibacteriales</taxon>
        <taxon>Nocardioidaceae</taxon>
        <taxon>Nocardioides</taxon>
    </lineage>
</organism>
<gene>
    <name evidence="1" type="ORF">EFL26_09325</name>
</gene>
<dbReference type="SUPFAM" id="SSF55961">
    <property type="entry name" value="Bet v1-like"/>
    <property type="match status" value="1"/>
</dbReference>
<dbReference type="InterPro" id="IPR023393">
    <property type="entry name" value="START-like_dom_sf"/>
</dbReference>
<dbReference type="Gene3D" id="3.30.530.20">
    <property type="match status" value="1"/>
</dbReference>
<dbReference type="Pfam" id="PF10604">
    <property type="entry name" value="Polyketide_cyc2"/>
    <property type="match status" value="1"/>
</dbReference>
<name>A0A3N0GRV8_9ACTN</name>
<sequence>MRPVAFDVPVEVAFDYLVEPRNRPAWQSSLRRVEHVRGEPRVGQTWVDVTGPGLRPAMETTRLDRPAVWTERGTWRAVEATLTLRFAPSADGCVVTAEASVGGLGVWRLLGPLVARAADLAVPRDLQRAARILSARAT</sequence>
<accession>A0A3N0GRV8</accession>
<comment type="caution">
    <text evidence="1">The sequence shown here is derived from an EMBL/GenBank/DDBJ whole genome shotgun (WGS) entry which is preliminary data.</text>
</comment>
<evidence type="ECO:0000313" key="1">
    <source>
        <dbReference type="EMBL" id="RNM14916.1"/>
    </source>
</evidence>